<evidence type="ECO:0000313" key="1">
    <source>
        <dbReference type="EMBL" id="KAK3803737.1"/>
    </source>
</evidence>
<organism evidence="1 2">
    <name type="scientific">Elysia crispata</name>
    <name type="common">lettuce slug</name>
    <dbReference type="NCBI Taxonomy" id="231223"/>
    <lineage>
        <taxon>Eukaryota</taxon>
        <taxon>Metazoa</taxon>
        <taxon>Spiralia</taxon>
        <taxon>Lophotrochozoa</taxon>
        <taxon>Mollusca</taxon>
        <taxon>Gastropoda</taxon>
        <taxon>Heterobranchia</taxon>
        <taxon>Euthyneura</taxon>
        <taxon>Panpulmonata</taxon>
        <taxon>Sacoglossa</taxon>
        <taxon>Placobranchoidea</taxon>
        <taxon>Plakobranchidae</taxon>
        <taxon>Elysia</taxon>
    </lineage>
</organism>
<sequence>MANTSEVNHVIGQNEWTLNLPDIYYHDIRLEPDRIWHRTSVTASLEEHHHFLFLFTQPSYD</sequence>
<evidence type="ECO:0000313" key="2">
    <source>
        <dbReference type="Proteomes" id="UP001283361"/>
    </source>
</evidence>
<dbReference type="AlphaFoldDB" id="A0AAE1BCQ3"/>
<reference evidence="1" key="1">
    <citation type="journal article" date="2023" name="G3 (Bethesda)">
        <title>A reference genome for the long-term kleptoplast-retaining sea slug Elysia crispata morphotype clarki.</title>
        <authorList>
            <person name="Eastman K.E."/>
            <person name="Pendleton A.L."/>
            <person name="Shaikh M.A."/>
            <person name="Suttiyut T."/>
            <person name="Ogas R."/>
            <person name="Tomko P."/>
            <person name="Gavelis G."/>
            <person name="Widhalm J.R."/>
            <person name="Wisecaver J.H."/>
        </authorList>
    </citation>
    <scope>NUCLEOTIDE SEQUENCE</scope>
    <source>
        <strain evidence="1">ECLA1</strain>
    </source>
</reference>
<accession>A0AAE1BCQ3</accession>
<protein>
    <submittedName>
        <fullName evidence="1">Uncharacterized protein</fullName>
    </submittedName>
</protein>
<proteinExistence type="predicted"/>
<dbReference type="Proteomes" id="UP001283361">
    <property type="component" value="Unassembled WGS sequence"/>
</dbReference>
<dbReference type="EMBL" id="JAWDGP010000091">
    <property type="protein sequence ID" value="KAK3803737.1"/>
    <property type="molecule type" value="Genomic_DNA"/>
</dbReference>
<gene>
    <name evidence="1" type="ORF">RRG08_029665</name>
</gene>
<keyword evidence="2" id="KW-1185">Reference proteome</keyword>
<name>A0AAE1BCQ3_9GAST</name>
<comment type="caution">
    <text evidence="1">The sequence shown here is derived from an EMBL/GenBank/DDBJ whole genome shotgun (WGS) entry which is preliminary data.</text>
</comment>